<gene>
    <name evidence="1" type="ORF">METZ01_LOCUS281833</name>
</gene>
<accession>A0A382KXB6</accession>
<sequence length="42" mass="4847">KNLWKKGEWSKTIMTPKNTGNNSDNATLGQSYKFYNFLTLCC</sequence>
<evidence type="ECO:0000313" key="1">
    <source>
        <dbReference type="EMBL" id="SVC28979.1"/>
    </source>
</evidence>
<feature type="non-terminal residue" evidence="1">
    <location>
        <position position="1"/>
    </location>
</feature>
<organism evidence="1">
    <name type="scientific">marine metagenome</name>
    <dbReference type="NCBI Taxonomy" id="408172"/>
    <lineage>
        <taxon>unclassified sequences</taxon>
        <taxon>metagenomes</taxon>
        <taxon>ecological metagenomes</taxon>
    </lineage>
</organism>
<protein>
    <submittedName>
        <fullName evidence="1">Uncharacterized protein</fullName>
    </submittedName>
</protein>
<reference evidence="1" key="1">
    <citation type="submission" date="2018-05" db="EMBL/GenBank/DDBJ databases">
        <authorList>
            <person name="Lanie J.A."/>
            <person name="Ng W.-L."/>
            <person name="Kazmierczak K.M."/>
            <person name="Andrzejewski T.M."/>
            <person name="Davidsen T.M."/>
            <person name="Wayne K.J."/>
            <person name="Tettelin H."/>
            <person name="Glass J.I."/>
            <person name="Rusch D."/>
            <person name="Podicherti R."/>
            <person name="Tsui H.-C.T."/>
            <person name="Winkler M.E."/>
        </authorList>
    </citation>
    <scope>NUCLEOTIDE SEQUENCE</scope>
</reference>
<proteinExistence type="predicted"/>
<dbReference type="AlphaFoldDB" id="A0A382KXB6"/>
<name>A0A382KXB6_9ZZZZ</name>
<dbReference type="EMBL" id="UINC01083352">
    <property type="protein sequence ID" value="SVC28979.1"/>
    <property type="molecule type" value="Genomic_DNA"/>
</dbReference>